<dbReference type="PRINTS" id="PR00035">
    <property type="entry name" value="HTHGNTR"/>
</dbReference>
<gene>
    <name evidence="9" type="primary">ydeL1</name>
    <name evidence="9" type="ORF">MUS_0551</name>
</gene>
<dbReference type="GO" id="GO:0003700">
    <property type="term" value="F:DNA-binding transcription factor activity"/>
    <property type="evidence" value="ECO:0007669"/>
    <property type="project" value="InterPro"/>
</dbReference>
<dbReference type="GO" id="GO:0003677">
    <property type="term" value="F:DNA binding"/>
    <property type="evidence" value="ECO:0007669"/>
    <property type="project" value="UniProtKB-KW"/>
</dbReference>
<keyword evidence="5" id="KW-0805">Transcription regulation</keyword>
<dbReference type="InterPro" id="IPR036388">
    <property type="entry name" value="WH-like_DNA-bd_sf"/>
</dbReference>
<evidence type="ECO:0000256" key="5">
    <source>
        <dbReference type="ARBA" id="ARBA00023015"/>
    </source>
</evidence>
<dbReference type="SMART" id="SM00345">
    <property type="entry name" value="HTH_GNTR"/>
    <property type="match status" value="1"/>
</dbReference>
<proteinExistence type="inferred from homology"/>
<dbReference type="InterPro" id="IPR015424">
    <property type="entry name" value="PyrdxlP-dep_Trfase"/>
</dbReference>
<dbReference type="InterPro" id="IPR036390">
    <property type="entry name" value="WH_DNA-bd_sf"/>
</dbReference>
<dbReference type="SUPFAM" id="SSF53383">
    <property type="entry name" value="PLP-dependent transferases"/>
    <property type="match status" value="1"/>
</dbReference>
<dbReference type="Pfam" id="PF00392">
    <property type="entry name" value="GntR"/>
    <property type="match status" value="1"/>
</dbReference>
<keyword evidence="9" id="KW-0808">Transferase</keyword>
<dbReference type="AlphaFoldDB" id="I2C1U8"/>
<feature type="domain" description="HTH gntR-type" evidence="8">
    <location>
        <begin position="29"/>
        <end position="97"/>
    </location>
</feature>
<dbReference type="Gene3D" id="1.10.10.10">
    <property type="entry name" value="Winged helix-like DNA-binding domain superfamily/Winged helix DNA-binding domain"/>
    <property type="match status" value="1"/>
</dbReference>
<comment type="similarity">
    <text evidence="2">In the C-terminal section; belongs to the class-I pyridoxal-phosphate-dependent aminotransferase family.</text>
</comment>
<dbReference type="PANTHER" id="PTHR46577">
    <property type="entry name" value="HTH-TYPE TRANSCRIPTIONAL REGULATORY PROTEIN GABR"/>
    <property type="match status" value="1"/>
</dbReference>
<dbReference type="Gene3D" id="3.40.640.10">
    <property type="entry name" value="Type I PLP-dependent aspartate aminotransferase-like (Major domain)"/>
    <property type="match status" value="1"/>
</dbReference>
<dbReference type="GO" id="GO:0030170">
    <property type="term" value="F:pyridoxal phosphate binding"/>
    <property type="evidence" value="ECO:0007669"/>
    <property type="project" value="InterPro"/>
</dbReference>
<keyword evidence="6" id="KW-0238">DNA-binding</keyword>
<evidence type="ECO:0000256" key="6">
    <source>
        <dbReference type="ARBA" id="ARBA00023125"/>
    </source>
</evidence>
<evidence type="ECO:0000256" key="7">
    <source>
        <dbReference type="ARBA" id="ARBA00023163"/>
    </source>
</evidence>
<keyword evidence="4" id="KW-0663">Pyridoxal phosphate</keyword>
<dbReference type="EMBL" id="CP003332">
    <property type="protein sequence ID" value="AFJ60622.1"/>
    <property type="molecule type" value="Genomic_DNA"/>
</dbReference>
<dbReference type="InterPro" id="IPR004839">
    <property type="entry name" value="Aminotransferase_I/II_large"/>
</dbReference>
<protein>
    <submittedName>
        <fullName evidence="9">GntR family transcriptional regulator / MocR family aminotransferase</fullName>
    </submittedName>
</protein>
<evidence type="ECO:0000313" key="9">
    <source>
        <dbReference type="EMBL" id="AFJ60622.1"/>
    </source>
</evidence>
<dbReference type="InterPro" id="IPR000524">
    <property type="entry name" value="Tscrpt_reg_HTH_GntR"/>
</dbReference>
<dbReference type="KEGG" id="bqy:MUS_0551"/>
<accession>I2C1U8</accession>
<comment type="cofactor">
    <cofactor evidence="1">
        <name>pyridoxal 5'-phosphate</name>
        <dbReference type="ChEBI" id="CHEBI:597326"/>
    </cofactor>
</comment>
<dbReference type="InterPro" id="IPR015421">
    <property type="entry name" value="PyrdxlP-dep_Trfase_major"/>
</dbReference>
<dbReference type="GO" id="GO:0008483">
    <property type="term" value="F:transaminase activity"/>
    <property type="evidence" value="ECO:0007669"/>
    <property type="project" value="UniProtKB-KW"/>
</dbReference>
<name>I2C1U8_BACAY</name>
<keyword evidence="3 9" id="KW-0032">Aminotransferase</keyword>
<evidence type="ECO:0000256" key="3">
    <source>
        <dbReference type="ARBA" id="ARBA00022576"/>
    </source>
</evidence>
<evidence type="ECO:0000256" key="1">
    <source>
        <dbReference type="ARBA" id="ARBA00001933"/>
    </source>
</evidence>
<dbReference type="PANTHER" id="PTHR46577:SF1">
    <property type="entry name" value="HTH-TYPE TRANSCRIPTIONAL REGULATORY PROTEIN GABR"/>
    <property type="match status" value="1"/>
</dbReference>
<evidence type="ECO:0000256" key="4">
    <source>
        <dbReference type="ARBA" id="ARBA00022898"/>
    </source>
</evidence>
<organism evidence="9 10">
    <name type="scientific">Bacillus amyloliquefaciens (strain Y2)</name>
    <name type="common">Bacillus amyloliquefaciens subsp. plantarum (strain B9601-Y2)</name>
    <dbReference type="NCBI Taxonomy" id="1155777"/>
    <lineage>
        <taxon>Bacteria</taxon>
        <taxon>Bacillati</taxon>
        <taxon>Bacillota</taxon>
        <taxon>Bacilli</taxon>
        <taxon>Bacillales</taxon>
        <taxon>Bacillaceae</taxon>
        <taxon>Bacillus</taxon>
        <taxon>Bacillus amyloliquefaciens group</taxon>
    </lineage>
</organism>
<dbReference type="SUPFAM" id="SSF46785">
    <property type="entry name" value="Winged helix' DNA-binding domain"/>
    <property type="match status" value="1"/>
</dbReference>
<dbReference type="HOGENOM" id="CLU_017584_0_1_9"/>
<keyword evidence="7" id="KW-0804">Transcription</keyword>
<evidence type="ECO:0000259" key="8">
    <source>
        <dbReference type="PROSITE" id="PS50949"/>
    </source>
</evidence>
<dbReference type="PROSITE" id="PS50949">
    <property type="entry name" value="HTH_GNTR"/>
    <property type="match status" value="1"/>
</dbReference>
<dbReference type="Proteomes" id="UP000002878">
    <property type="component" value="Chromosome"/>
</dbReference>
<dbReference type="CDD" id="cd07377">
    <property type="entry name" value="WHTH_GntR"/>
    <property type="match status" value="1"/>
</dbReference>
<dbReference type="Pfam" id="PF00155">
    <property type="entry name" value="Aminotran_1_2"/>
    <property type="match status" value="1"/>
</dbReference>
<evidence type="ECO:0000313" key="10">
    <source>
        <dbReference type="Proteomes" id="UP000002878"/>
    </source>
</evidence>
<evidence type="ECO:0000256" key="2">
    <source>
        <dbReference type="ARBA" id="ARBA00005384"/>
    </source>
</evidence>
<sequence>MASFYKKKNASLEGIKMDITPFLNRDLDIPLYQQLYRHFKENMHQGRIPKGLKLPSKRLLSSQLSVSQTTVERAYEQLAAEGYIVSKPRSGWFADYDSDAVYVKKPGASPVQTKAKEDRQWIDFHYGTVDAAHFPFSAWRKSMVASLDQYGHELYRPGDDLGELELRTLISEYLYQSRGVNCRPEQVIVGAGNPALLQMLCKIFEANLSIGYEDPGYPRAREIFKANHMKIIPIPVDDEGVCIRKLNEERPRLVYVTPSHQFTLGTIMPVNRRIQLLKWAKEHQSFIIEDDYDGEFRYTGQPIPSLQGLDQHHRVIYMGTFSQSLLPSLRISYMILPLPLIEKGREIASLYKQTVSCHSQLTLAQFIKSGEWQKHINRMRKLYRKKRAVLLEAVRRELGQYVRIRGENSGLRILLDVQLPFSEKELIEKAEEQGVKIYPVSLTYQKQLPEKTVSLGFAGVSETNIQEGIKKLRAAWAL</sequence>
<dbReference type="PATRIC" id="fig|1126211.3.peg.532"/>
<dbReference type="InterPro" id="IPR051446">
    <property type="entry name" value="HTH_trans_reg/aminotransferase"/>
</dbReference>
<dbReference type="CDD" id="cd00609">
    <property type="entry name" value="AAT_like"/>
    <property type="match status" value="1"/>
</dbReference>
<reference evidence="9 10" key="1">
    <citation type="journal article" date="2012" name="J. Biotechnol.">
        <title>Genome sequence of the plant growth promoting strain Bacillus amyloliquefaciens subsp. plantarum B9601-Y2 and expression of mersacidin and other secondary metabolites.</title>
        <authorList>
            <person name="He P."/>
            <person name="Hao K."/>
            <person name="Blom J."/>
            <person name="Ruckert C."/>
            <person name="Vater J."/>
            <person name="Mao Z."/>
            <person name="Wu Y."/>
            <person name="Hou M."/>
            <person name="He P."/>
            <person name="He Y."/>
            <person name="Borriss R."/>
        </authorList>
    </citation>
    <scope>NUCLEOTIDE SEQUENCE [LARGE SCALE GENOMIC DNA]</scope>
    <source>
        <strain evidence="9">Y2</strain>
    </source>
</reference>